<accession>A0A101LYR6</accession>
<reference evidence="1" key="1">
    <citation type="journal article" date="2015" name="Genome Biol. Evol.">
        <title>Organellar Genomes of White Spruce (Picea glauca): Assembly and Annotation.</title>
        <authorList>
            <person name="Jackman S.D."/>
            <person name="Warren R.L."/>
            <person name="Gibb E.A."/>
            <person name="Vandervalk B.P."/>
            <person name="Mohamadi H."/>
            <person name="Chu J."/>
            <person name="Raymond A."/>
            <person name="Pleasance S."/>
            <person name="Coope R."/>
            <person name="Wildung M.R."/>
            <person name="Ritland C.E."/>
            <person name="Bousquet J."/>
            <person name="Jones S.J."/>
            <person name="Bohlmann J."/>
            <person name="Birol I."/>
        </authorList>
    </citation>
    <scope>NUCLEOTIDE SEQUENCE [LARGE SCALE GENOMIC DNA]</scope>
    <source>
        <tissue evidence="1">Flushing bud</tissue>
    </source>
</reference>
<dbReference type="EMBL" id="LKAM01000007">
    <property type="protein sequence ID" value="KUM47732.1"/>
    <property type="molecule type" value="Genomic_DNA"/>
</dbReference>
<comment type="caution">
    <text evidence="1">The sequence shown here is derived from an EMBL/GenBank/DDBJ whole genome shotgun (WGS) entry which is preliminary data.</text>
</comment>
<protein>
    <submittedName>
        <fullName evidence="1">Uncharacterized protein</fullName>
    </submittedName>
</protein>
<name>A0A101LYR6_PICGL</name>
<proteinExistence type="predicted"/>
<sequence>MDINMLFHPKDSMNMANSFPPPLESDSFLIRREEDKMQEEAIFLEDEQPFDLSPTQLCLLADQQAVN</sequence>
<dbReference type="AlphaFoldDB" id="A0A101LYR6"/>
<gene>
    <name evidence="1" type="ORF">ABT39_MTgene5919</name>
</gene>
<keyword evidence="1" id="KW-0496">Mitochondrion</keyword>
<geneLocation type="mitochondrion" evidence="1"/>
<organism evidence="1">
    <name type="scientific">Picea glauca</name>
    <name type="common">White spruce</name>
    <name type="synonym">Pinus glauca</name>
    <dbReference type="NCBI Taxonomy" id="3330"/>
    <lineage>
        <taxon>Eukaryota</taxon>
        <taxon>Viridiplantae</taxon>
        <taxon>Streptophyta</taxon>
        <taxon>Embryophyta</taxon>
        <taxon>Tracheophyta</taxon>
        <taxon>Spermatophyta</taxon>
        <taxon>Pinopsida</taxon>
        <taxon>Pinidae</taxon>
        <taxon>Conifers I</taxon>
        <taxon>Pinales</taxon>
        <taxon>Pinaceae</taxon>
        <taxon>Picea</taxon>
    </lineage>
</organism>
<evidence type="ECO:0000313" key="1">
    <source>
        <dbReference type="EMBL" id="KUM47732.1"/>
    </source>
</evidence>